<comment type="caution">
    <text evidence="1">The sequence shown here is derived from an EMBL/GenBank/DDBJ whole genome shotgun (WGS) entry which is preliminary data.</text>
</comment>
<reference evidence="2" key="1">
    <citation type="submission" date="2023-07" db="EMBL/GenBank/DDBJ databases">
        <title>30 novel species of actinomycetes from the DSMZ collection.</title>
        <authorList>
            <person name="Nouioui I."/>
        </authorList>
    </citation>
    <scope>NUCLEOTIDE SEQUENCE [LARGE SCALE GENOMIC DNA]</scope>
    <source>
        <strain evidence="2">DSM 46792</strain>
    </source>
</reference>
<name>A0ABU2K8S4_9ACTN</name>
<keyword evidence="2" id="KW-1185">Reference proteome</keyword>
<dbReference type="NCBIfam" id="NF047352">
    <property type="entry name" value="P_loop_sacsin"/>
    <property type="match status" value="1"/>
</dbReference>
<evidence type="ECO:0000313" key="1">
    <source>
        <dbReference type="EMBL" id="MDT0276596.1"/>
    </source>
</evidence>
<dbReference type="SUPFAM" id="SSF55874">
    <property type="entry name" value="ATPase domain of HSP90 chaperone/DNA topoisomerase II/histidine kinase"/>
    <property type="match status" value="1"/>
</dbReference>
<dbReference type="RefSeq" id="WP_311345413.1">
    <property type="nucleotide sequence ID" value="NZ_JAVREI010000007.1"/>
</dbReference>
<dbReference type="Proteomes" id="UP001183222">
    <property type="component" value="Unassembled WGS sequence"/>
</dbReference>
<sequence>MGSPLVADPFGTGELGRRVLTAWTDSPARFREDANAEEDLVRGGYRDRLLVELAQNAADAARRSGEPGRLRLELSGAGNPVLRAANTGAPLDAAGVEGLATLRASAKRDEPGGVGRFGVGFAAVLTVTDEPAVLSTTGGVRFSAARTRAAVAAVPDLAAELAARDGAVPVLRLPEPADGAPAEGFATEVLLPLRPGLRDDVAAALSALDAELLLGLPALATIEVVVDGSRRVLTRDGAPPLIRLADGDVVTRWAVATRAGTLSAELLAAAPVEERSRSGWTVTWAVPVDDDGVPRPLPGRQAVHAPTPSDEPLSLPVRLIAPFPLGPDRRHVLPGPVTDALVSAAAGTYAEFLAGLPADPAVLALVPRPRLAGAELDAAVCAAVLDRLRDTAWLPGAGEARRGAPARAVVLVDAGDELVAALTGVLPGLLPAGWSRRTDGPALAALGVRRIGIAEAVEAVRGVDRPPAWWARLYAALDGADREELGALPVSLADGRTAHGPAGVLLPEEDLPAARLGPLGLRLADPAAVADPAARRLLERLGARPATPAAVLADPAVRAVVEQSLDAVDDAVPGGADPDELAAAVLALVAAAGPAADGAAWLAELALPDADGGWAPAGELVLPGAPLAGVLEPGALGVLDPAFAATVDAGALRRTGVLDTFALVAAEDPGGLDVDGVDDWIDAVLDRLPADAPPPEWPAVTAVRDLELVADWPAALGLLARLPAPAWDDVQLGGTAVPGYLRWWLSTHPVLDGQRPDRVRRPGPGPLQGLYEPVHVPPELLELLCLPATLADVLADVDGAVELLHRLGDRRRTVRWSVLRTVYAQLARALDGVDVAPPARVRVAPDRVSADAVVLDAPWLQPLVRTDVVPAGGLPGPVADLLDLPLASEVITGTVAGSPGPARRWAELPGADLAAARLGLDELPGEVAVDARLAVGDRPVPWWPGEPDLVDGSPAALGRALAWRAGRWELRQALAEVFAHPARALDLAAEDAIG</sequence>
<accession>A0ABU2K8S4</accession>
<dbReference type="EMBL" id="JAVREI010000007">
    <property type="protein sequence ID" value="MDT0276596.1"/>
    <property type="molecule type" value="Genomic_DNA"/>
</dbReference>
<protein>
    <recommendedName>
        <fullName evidence="3">Molecular chaperone Hsp90</fullName>
    </recommendedName>
</protein>
<proteinExistence type="predicted"/>
<evidence type="ECO:0008006" key="3">
    <source>
        <dbReference type="Google" id="ProtNLM"/>
    </source>
</evidence>
<dbReference type="InterPro" id="IPR036890">
    <property type="entry name" value="HATPase_C_sf"/>
</dbReference>
<organism evidence="1 2">
    <name type="scientific">Blastococcus goldschmidtiae</name>
    <dbReference type="NCBI Taxonomy" id="3075546"/>
    <lineage>
        <taxon>Bacteria</taxon>
        <taxon>Bacillati</taxon>
        <taxon>Actinomycetota</taxon>
        <taxon>Actinomycetes</taxon>
        <taxon>Geodermatophilales</taxon>
        <taxon>Geodermatophilaceae</taxon>
        <taxon>Blastococcus</taxon>
    </lineage>
</organism>
<gene>
    <name evidence="1" type="ORF">RM425_11865</name>
</gene>
<evidence type="ECO:0000313" key="2">
    <source>
        <dbReference type="Proteomes" id="UP001183222"/>
    </source>
</evidence>